<dbReference type="PANTHER" id="PTHR37299">
    <property type="entry name" value="TRANSCRIPTIONAL REGULATOR-RELATED"/>
    <property type="match status" value="1"/>
</dbReference>
<reference evidence="4 5" key="1">
    <citation type="submission" date="2016-11" db="EMBL/GenBank/DDBJ databases">
        <authorList>
            <person name="Jaros S."/>
            <person name="Januszkiewicz K."/>
            <person name="Wedrychowicz H."/>
        </authorList>
    </citation>
    <scope>NUCLEOTIDE SEQUENCE [LARGE SCALE GENOMIC DNA]</scope>
    <source>
        <strain evidence="4 5">CGMCC 1.12145</strain>
    </source>
</reference>
<dbReference type="Pfam" id="PF00072">
    <property type="entry name" value="Response_reg"/>
    <property type="match status" value="1"/>
</dbReference>
<dbReference type="SMART" id="SM00448">
    <property type="entry name" value="REC"/>
    <property type="match status" value="1"/>
</dbReference>
<organism evidence="4 5">
    <name type="scientific">Sinomicrobium oceani</name>
    <dbReference type="NCBI Taxonomy" id="1150368"/>
    <lineage>
        <taxon>Bacteria</taxon>
        <taxon>Pseudomonadati</taxon>
        <taxon>Bacteroidota</taxon>
        <taxon>Flavobacteriia</taxon>
        <taxon>Flavobacteriales</taxon>
        <taxon>Flavobacteriaceae</taxon>
        <taxon>Sinomicrobium</taxon>
    </lineage>
</organism>
<evidence type="ECO:0000256" key="1">
    <source>
        <dbReference type="PROSITE-ProRule" id="PRU00169"/>
    </source>
</evidence>
<dbReference type="InterPro" id="IPR001789">
    <property type="entry name" value="Sig_transdc_resp-reg_receiver"/>
</dbReference>
<dbReference type="InterPro" id="IPR046947">
    <property type="entry name" value="LytR-like"/>
</dbReference>
<dbReference type="GO" id="GO:0003677">
    <property type="term" value="F:DNA binding"/>
    <property type="evidence" value="ECO:0007669"/>
    <property type="project" value="InterPro"/>
</dbReference>
<keyword evidence="1" id="KW-0597">Phosphoprotein</keyword>
<dbReference type="SUPFAM" id="SSF52172">
    <property type="entry name" value="CheY-like"/>
    <property type="match status" value="1"/>
</dbReference>
<evidence type="ECO:0000259" key="3">
    <source>
        <dbReference type="PROSITE" id="PS50930"/>
    </source>
</evidence>
<dbReference type="Proteomes" id="UP000182248">
    <property type="component" value="Unassembled WGS sequence"/>
</dbReference>
<keyword evidence="5" id="KW-1185">Reference proteome</keyword>
<dbReference type="GO" id="GO:0000156">
    <property type="term" value="F:phosphorelay response regulator activity"/>
    <property type="evidence" value="ECO:0007669"/>
    <property type="project" value="InterPro"/>
</dbReference>
<dbReference type="InterPro" id="IPR011006">
    <property type="entry name" value="CheY-like_superfamily"/>
</dbReference>
<dbReference type="EMBL" id="FPJE01000011">
    <property type="protein sequence ID" value="SFW55020.1"/>
    <property type="molecule type" value="Genomic_DNA"/>
</dbReference>
<accession>A0A1K1Q5J4</accession>
<dbReference type="PROSITE" id="PS50110">
    <property type="entry name" value="RESPONSE_REGULATORY"/>
    <property type="match status" value="1"/>
</dbReference>
<feature type="domain" description="HTH LytTR-type" evidence="3">
    <location>
        <begin position="148"/>
        <end position="254"/>
    </location>
</feature>
<dbReference type="Gene3D" id="2.40.50.1020">
    <property type="entry name" value="LytTr DNA-binding domain"/>
    <property type="match status" value="1"/>
</dbReference>
<dbReference type="PANTHER" id="PTHR37299:SF1">
    <property type="entry name" value="STAGE 0 SPORULATION PROTEIN A HOMOLOG"/>
    <property type="match status" value="1"/>
</dbReference>
<dbReference type="STRING" id="1150368.SAMN02927921_02281"/>
<dbReference type="PROSITE" id="PS50930">
    <property type="entry name" value="HTH_LYTTR"/>
    <property type="match status" value="1"/>
</dbReference>
<dbReference type="FunFam" id="3.40.50.2300:FF:000361">
    <property type="entry name" value="Two-component system response regulator"/>
    <property type="match status" value="1"/>
</dbReference>
<sequence length="254" mass="29569">MNAGMKILILEDEKLNAERIERLLFDIRTDIEIVGVVASIKKAVNWFSANNGPDLILMDVKLADGLSFELFNRVHIECPVIFTTAYDEFAIKAFKFNSIDYLLKPIDSDELAFALSKFDRTARKSYLGKPVIEELIARVRPKKYRNRFLIPYRDTYRKVDVSEIAFFHSFQNICYAHLFTGEKVSIPHILESLDRELDPGIFFRANRQYIVHINAIESVHDHFNGKLKLHMKKQGTDIMVSRIRAPRLKAWLDY</sequence>
<proteinExistence type="predicted"/>
<protein>
    <submittedName>
        <fullName evidence="4">Two component transcriptional regulator, LytTR family</fullName>
    </submittedName>
</protein>
<gene>
    <name evidence="4" type="ORF">SAMN02927921_02281</name>
</gene>
<dbReference type="SMART" id="SM00850">
    <property type="entry name" value="LytTR"/>
    <property type="match status" value="1"/>
</dbReference>
<dbReference type="AlphaFoldDB" id="A0A1K1Q5J4"/>
<dbReference type="InterPro" id="IPR007492">
    <property type="entry name" value="LytTR_DNA-bd_dom"/>
</dbReference>
<name>A0A1K1Q5J4_9FLAO</name>
<evidence type="ECO:0000313" key="4">
    <source>
        <dbReference type="EMBL" id="SFW55020.1"/>
    </source>
</evidence>
<evidence type="ECO:0000313" key="5">
    <source>
        <dbReference type="Proteomes" id="UP000182248"/>
    </source>
</evidence>
<feature type="modified residue" description="4-aspartylphosphate" evidence="1">
    <location>
        <position position="59"/>
    </location>
</feature>
<dbReference type="Gene3D" id="3.40.50.2300">
    <property type="match status" value="1"/>
</dbReference>
<dbReference type="Pfam" id="PF04397">
    <property type="entry name" value="LytTR"/>
    <property type="match status" value="1"/>
</dbReference>
<feature type="domain" description="Response regulatory" evidence="2">
    <location>
        <begin position="6"/>
        <end position="119"/>
    </location>
</feature>
<evidence type="ECO:0000259" key="2">
    <source>
        <dbReference type="PROSITE" id="PS50110"/>
    </source>
</evidence>